<dbReference type="Gene3D" id="3.40.33.10">
    <property type="entry name" value="CAP"/>
    <property type="match status" value="1"/>
</dbReference>
<dbReference type="EMBL" id="JAIWYP010000010">
    <property type="protein sequence ID" value="KAH3754953.1"/>
    <property type="molecule type" value="Genomic_DNA"/>
</dbReference>
<dbReference type="Proteomes" id="UP000828390">
    <property type="component" value="Unassembled WGS sequence"/>
</dbReference>
<dbReference type="SUPFAM" id="SSF55797">
    <property type="entry name" value="PR-1-like"/>
    <property type="match status" value="1"/>
</dbReference>
<keyword evidence="3" id="KW-1185">Reference proteome</keyword>
<feature type="domain" description="SCP" evidence="1">
    <location>
        <begin position="1"/>
        <end position="116"/>
    </location>
</feature>
<evidence type="ECO:0000313" key="2">
    <source>
        <dbReference type="EMBL" id="KAH3754953.1"/>
    </source>
</evidence>
<dbReference type="InterPro" id="IPR002413">
    <property type="entry name" value="V5_allergen-like"/>
</dbReference>
<organism evidence="2 3">
    <name type="scientific">Dreissena polymorpha</name>
    <name type="common">Zebra mussel</name>
    <name type="synonym">Mytilus polymorpha</name>
    <dbReference type="NCBI Taxonomy" id="45954"/>
    <lineage>
        <taxon>Eukaryota</taxon>
        <taxon>Metazoa</taxon>
        <taxon>Spiralia</taxon>
        <taxon>Lophotrochozoa</taxon>
        <taxon>Mollusca</taxon>
        <taxon>Bivalvia</taxon>
        <taxon>Autobranchia</taxon>
        <taxon>Heteroconchia</taxon>
        <taxon>Euheterodonta</taxon>
        <taxon>Imparidentia</taxon>
        <taxon>Neoheterodontei</taxon>
        <taxon>Myida</taxon>
        <taxon>Dreissenoidea</taxon>
        <taxon>Dreissenidae</taxon>
        <taxon>Dreissena</taxon>
    </lineage>
</organism>
<dbReference type="InterPro" id="IPR014044">
    <property type="entry name" value="CAP_dom"/>
</dbReference>
<proteinExistence type="predicted"/>
<dbReference type="InterPro" id="IPR035940">
    <property type="entry name" value="CAP_sf"/>
</dbReference>
<dbReference type="PANTHER" id="PTHR10334">
    <property type="entry name" value="CYSTEINE-RICH SECRETORY PROTEIN-RELATED"/>
    <property type="match status" value="1"/>
</dbReference>
<dbReference type="SMART" id="SM00198">
    <property type="entry name" value="SCP"/>
    <property type="match status" value="1"/>
</dbReference>
<gene>
    <name evidence="2" type="ORF">DPMN_189633</name>
</gene>
<dbReference type="PRINTS" id="PR00837">
    <property type="entry name" value="V5TPXLIKE"/>
</dbReference>
<evidence type="ECO:0000313" key="3">
    <source>
        <dbReference type="Proteomes" id="UP000828390"/>
    </source>
</evidence>
<dbReference type="InterPro" id="IPR001283">
    <property type="entry name" value="CRISP-related"/>
</dbReference>
<evidence type="ECO:0000259" key="1">
    <source>
        <dbReference type="SMART" id="SM00198"/>
    </source>
</evidence>
<name>A0A9D4DTW6_DREPO</name>
<dbReference type="PRINTS" id="PR00838">
    <property type="entry name" value="V5ALLERGEN"/>
</dbReference>
<protein>
    <recommendedName>
        <fullName evidence="1">SCP domain-containing protein</fullName>
    </recommendedName>
</protein>
<reference evidence="2" key="2">
    <citation type="submission" date="2020-11" db="EMBL/GenBank/DDBJ databases">
        <authorList>
            <person name="McCartney M.A."/>
            <person name="Auch B."/>
            <person name="Kono T."/>
            <person name="Mallez S."/>
            <person name="Becker A."/>
            <person name="Gohl D.M."/>
            <person name="Silverstein K.A.T."/>
            <person name="Koren S."/>
            <person name="Bechman K.B."/>
            <person name="Herman A."/>
            <person name="Abrahante J.E."/>
            <person name="Garbe J."/>
        </authorList>
    </citation>
    <scope>NUCLEOTIDE SEQUENCE</scope>
    <source>
        <strain evidence="2">Duluth1</strain>
        <tissue evidence="2">Whole animal</tissue>
    </source>
</reference>
<accession>A0A9D4DTW6</accession>
<sequence>MRLMKENPGLSSTADRWVRRCTADSTWYQRTSPGGYILGQNHLYSKSFINWTDVVKTWEQEKKNFAYGSPGNNASLVGNYTQMIWGETSSVGCSAANCGTFFIYICLYATIPNPQPLDQPYKESVSNSSCDDCPGHCNASTHLCDYGGLICLSGSKLNMTTYTCDCVSTVLPGTYSGSECSLNCVGTNDINPECSRSQNNTCVIIFYFSRMRWNQ</sequence>
<comment type="caution">
    <text evidence="2">The sequence shown here is derived from an EMBL/GenBank/DDBJ whole genome shotgun (WGS) entry which is preliminary data.</text>
</comment>
<reference evidence="2" key="1">
    <citation type="journal article" date="2019" name="bioRxiv">
        <title>The Genome of the Zebra Mussel, Dreissena polymorpha: A Resource for Invasive Species Research.</title>
        <authorList>
            <person name="McCartney M.A."/>
            <person name="Auch B."/>
            <person name="Kono T."/>
            <person name="Mallez S."/>
            <person name="Zhang Y."/>
            <person name="Obille A."/>
            <person name="Becker A."/>
            <person name="Abrahante J.E."/>
            <person name="Garbe J."/>
            <person name="Badalamenti J.P."/>
            <person name="Herman A."/>
            <person name="Mangelson H."/>
            <person name="Liachko I."/>
            <person name="Sullivan S."/>
            <person name="Sone E.D."/>
            <person name="Koren S."/>
            <person name="Silverstein K.A.T."/>
            <person name="Beckman K.B."/>
            <person name="Gohl D.M."/>
        </authorList>
    </citation>
    <scope>NUCLEOTIDE SEQUENCE</scope>
    <source>
        <strain evidence="2">Duluth1</strain>
        <tissue evidence="2">Whole animal</tissue>
    </source>
</reference>
<dbReference type="AlphaFoldDB" id="A0A9D4DTW6"/>
<dbReference type="Pfam" id="PF00188">
    <property type="entry name" value="CAP"/>
    <property type="match status" value="1"/>
</dbReference>